<keyword evidence="4" id="KW-0732">Signal</keyword>
<dbReference type="InterPro" id="IPR000209">
    <property type="entry name" value="Peptidase_S8/S53_dom"/>
</dbReference>
<dbReference type="PROSITE" id="PS51892">
    <property type="entry name" value="SUBTILASE"/>
    <property type="match status" value="1"/>
</dbReference>
<proteinExistence type="inferred from homology"/>
<name>A0A8K0DSA3_9ROSA</name>
<dbReference type="GO" id="GO:0006508">
    <property type="term" value="P:proteolysis"/>
    <property type="evidence" value="ECO:0007669"/>
    <property type="project" value="UniProtKB-KW"/>
</dbReference>
<organism evidence="10 11">
    <name type="scientific">Rhamnella rubrinervis</name>
    <dbReference type="NCBI Taxonomy" id="2594499"/>
    <lineage>
        <taxon>Eukaryota</taxon>
        <taxon>Viridiplantae</taxon>
        <taxon>Streptophyta</taxon>
        <taxon>Embryophyta</taxon>
        <taxon>Tracheophyta</taxon>
        <taxon>Spermatophyta</taxon>
        <taxon>Magnoliopsida</taxon>
        <taxon>eudicotyledons</taxon>
        <taxon>Gunneridae</taxon>
        <taxon>Pentapetalae</taxon>
        <taxon>rosids</taxon>
        <taxon>fabids</taxon>
        <taxon>Rosales</taxon>
        <taxon>Rhamnaceae</taxon>
        <taxon>rhamnoid group</taxon>
        <taxon>Rhamneae</taxon>
        <taxon>Rhamnella</taxon>
    </lineage>
</organism>
<accession>A0A8K0DSA3</accession>
<dbReference type="Pfam" id="PF17766">
    <property type="entry name" value="fn3_6"/>
    <property type="match status" value="1"/>
</dbReference>
<dbReference type="PANTHER" id="PTHR10795">
    <property type="entry name" value="PROPROTEIN CONVERTASE SUBTILISIN/KEXIN"/>
    <property type="match status" value="1"/>
</dbReference>
<evidence type="ECO:0000256" key="2">
    <source>
        <dbReference type="ARBA" id="ARBA00011073"/>
    </source>
</evidence>
<dbReference type="GO" id="GO:0005576">
    <property type="term" value="C:extracellular region"/>
    <property type="evidence" value="ECO:0007669"/>
    <property type="project" value="UniProtKB-SubCell"/>
</dbReference>
<sequence length="245" mass="26667">MISADSRRTEFNILSGTSMSCPHVSGIAALLKGVHPGWSPAMIKSAMMTTAYTRDRDGKALLDETHRTVATVWDVGAGHVDPEKAVDPGLVYDLTEDDYIDFLCATNYTSKGIKVITGREVMCSGETRKHKPWELNYPAISVSFGVSRGTNSKMEITVPRTVTYVSDGASTFTAKITNPKDAKVIVEPEKMVFIKKGEKRSYLVKILVDEGRSKSGTESGTVAWSDGTHEVTSAVVVNWETIISA</sequence>
<dbReference type="InterPro" id="IPR023828">
    <property type="entry name" value="Peptidase_S8_Ser-AS"/>
</dbReference>
<evidence type="ECO:0000256" key="7">
    <source>
        <dbReference type="PROSITE-ProRule" id="PRU01240"/>
    </source>
</evidence>
<keyword evidence="6" id="KW-0720">Serine protease</keyword>
<dbReference type="Proteomes" id="UP000796880">
    <property type="component" value="Unassembled WGS sequence"/>
</dbReference>
<reference evidence="10" key="1">
    <citation type="submission" date="2020-03" db="EMBL/GenBank/DDBJ databases">
        <title>A high-quality chromosome-level genome assembly of a woody plant with both climbing and erect habits, Rhamnella rubrinervis.</title>
        <authorList>
            <person name="Lu Z."/>
            <person name="Yang Y."/>
            <person name="Zhu X."/>
            <person name="Sun Y."/>
        </authorList>
    </citation>
    <scope>NUCLEOTIDE SEQUENCE</scope>
    <source>
        <strain evidence="10">BYM</strain>
        <tissue evidence="10">Leaf</tissue>
    </source>
</reference>
<dbReference type="Gene3D" id="2.60.40.2310">
    <property type="match status" value="1"/>
</dbReference>
<evidence type="ECO:0000256" key="3">
    <source>
        <dbReference type="ARBA" id="ARBA00022670"/>
    </source>
</evidence>
<dbReference type="InterPro" id="IPR041469">
    <property type="entry name" value="Subtilisin-like_FN3"/>
</dbReference>
<dbReference type="GO" id="GO:0004252">
    <property type="term" value="F:serine-type endopeptidase activity"/>
    <property type="evidence" value="ECO:0007669"/>
    <property type="project" value="InterPro"/>
</dbReference>
<dbReference type="Gene3D" id="3.40.50.200">
    <property type="entry name" value="Peptidase S8/S53 domain"/>
    <property type="match status" value="1"/>
</dbReference>
<dbReference type="InterPro" id="IPR045051">
    <property type="entry name" value="SBT"/>
</dbReference>
<comment type="similarity">
    <text evidence="2 7">Belongs to the peptidase S8 family.</text>
</comment>
<comment type="subcellular location">
    <subcellularLocation>
        <location evidence="1">Secreted</location>
    </subcellularLocation>
</comment>
<evidence type="ECO:0000256" key="4">
    <source>
        <dbReference type="ARBA" id="ARBA00022729"/>
    </source>
</evidence>
<feature type="domain" description="Peptidase S8/S53" evidence="8">
    <location>
        <begin position="3"/>
        <end position="54"/>
    </location>
</feature>
<keyword evidence="11" id="KW-1185">Reference proteome</keyword>
<feature type="domain" description="Subtilisin-like protease fibronectin type-III" evidence="9">
    <location>
        <begin position="134"/>
        <end position="237"/>
    </location>
</feature>
<keyword evidence="3" id="KW-0645">Protease</keyword>
<protein>
    <submittedName>
        <fullName evidence="10">Uncharacterized protein</fullName>
    </submittedName>
</protein>
<dbReference type="SUPFAM" id="SSF52743">
    <property type="entry name" value="Subtilisin-like"/>
    <property type="match status" value="1"/>
</dbReference>
<keyword evidence="5" id="KW-0378">Hydrolase</keyword>
<evidence type="ECO:0000256" key="5">
    <source>
        <dbReference type="ARBA" id="ARBA00022801"/>
    </source>
</evidence>
<gene>
    <name evidence="10" type="ORF">FNV43_RR23579</name>
</gene>
<dbReference type="AlphaFoldDB" id="A0A8K0DSA3"/>
<evidence type="ECO:0000313" key="10">
    <source>
        <dbReference type="EMBL" id="KAF3436487.1"/>
    </source>
</evidence>
<dbReference type="PROSITE" id="PS51257">
    <property type="entry name" value="PROKAR_LIPOPROTEIN"/>
    <property type="match status" value="1"/>
</dbReference>
<evidence type="ECO:0000259" key="9">
    <source>
        <dbReference type="Pfam" id="PF17766"/>
    </source>
</evidence>
<comment type="caution">
    <text evidence="7">Lacks conserved residue(s) required for the propagation of feature annotation.</text>
</comment>
<evidence type="ECO:0000256" key="1">
    <source>
        <dbReference type="ARBA" id="ARBA00004613"/>
    </source>
</evidence>
<evidence type="ECO:0000256" key="6">
    <source>
        <dbReference type="ARBA" id="ARBA00022825"/>
    </source>
</evidence>
<dbReference type="OrthoDB" id="206201at2759"/>
<dbReference type="InterPro" id="IPR036852">
    <property type="entry name" value="Peptidase_S8/S53_dom_sf"/>
</dbReference>
<dbReference type="PROSITE" id="PS00138">
    <property type="entry name" value="SUBTILASE_SER"/>
    <property type="match status" value="1"/>
</dbReference>
<evidence type="ECO:0000313" key="11">
    <source>
        <dbReference type="Proteomes" id="UP000796880"/>
    </source>
</evidence>
<evidence type="ECO:0000259" key="8">
    <source>
        <dbReference type="Pfam" id="PF00082"/>
    </source>
</evidence>
<dbReference type="Pfam" id="PF00082">
    <property type="entry name" value="Peptidase_S8"/>
    <property type="match status" value="1"/>
</dbReference>
<comment type="caution">
    <text evidence="10">The sequence shown here is derived from an EMBL/GenBank/DDBJ whole genome shotgun (WGS) entry which is preliminary data.</text>
</comment>
<dbReference type="EMBL" id="VOIH02000010">
    <property type="protein sequence ID" value="KAF3436487.1"/>
    <property type="molecule type" value="Genomic_DNA"/>
</dbReference>